<dbReference type="Gene3D" id="6.10.250.1920">
    <property type="match status" value="1"/>
</dbReference>
<protein>
    <submittedName>
        <fullName evidence="11">Corticoliberin-1-like</fullName>
    </submittedName>
</protein>
<evidence type="ECO:0000256" key="3">
    <source>
        <dbReference type="ARBA" id="ARBA00022525"/>
    </source>
</evidence>
<dbReference type="InterPro" id="IPR018446">
    <property type="entry name" value="Corticotropin-releasing_fac_CS"/>
</dbReference>
<comment type="similarity">
    <text evidence="2">Belongs to the sauvagine/corticotropin-releasing factor/urotensin I family.</text>
</comment>
<evidence type="ECO:0000256" key="1">
    <source>
        <dbReference type="ARBA" id="ARBA00004613"/>
    </source>
</evidence>
<accession>A0A6P7K2I0</accession>
<evidence type="ECO:0000256" key="4">
    <source>
        <dbReference type="ARBA" id="ARBA00022685"/>
    </source>
</evidence>
<evidence type="ECO:0000313" key="11">
    <source>
        <dbReference type="RefSeq" id="XP_028283424.1"/>
    </source>
</evidence>
<sequence length="191" mass="21257">MCATCGLRELYCETDTEHEGQPLVLSLRRLTLAALLMVDLESDSSSCAAADMKLNVLFWVAALFAFLPHPTDTRPSDTPSARRLPPRPLLLHLGEEFSLRLGEGGGDAQLLSSSSPSLVVNRALLQLTQRLLQAQTDQQQEEEEKGKRSDEPPISLDLTFHLLREVLEMARAEQLAQQADNNRRMMDSFGK</sequence>
<dbReference type="InterPro" id="IPR003620">
    <property type="entry name" value="Urocortin_CRF"/>
</dbReference>
<keyword evidence="7" id="KW-0027">Amidation</keyword>
<dbReference type="OrthoDB" id="9837731at2759"/>
<dbReference type="Proteomes" id="UP000515145">
    <property type="component" value="Chromosome 17"/>
</dbReference>
<evidence type="ECO:0000259" key="9">
    <source>
        <dbReference type="SMART" id="SM00039"/>
    </source>
</evidence>
<dbReference type="GeneID" id="114449797"/>
<gene>
    <name evidence="11" type="primary">LOC114449797</name>
</gene>
<dbReference type="PANTHER" id="PTHR15035">
    <property type="entry name" value="CORTICOLIBERIN/UROCORTIN"/>
    <property type="match status" value="1"/>
</dbReference>
<evidence type="ECO:0000256" key="2">
    <source>
        <dbReference type="ARBA" id="ARBA00009287"/>
    </source>
</evidence>
<evidence type="ECO:0000256" key="6">
    <source>
        <dbReference type="ARBA" id="ARBA00022729"/>
    </source>
</evidence>
<keyword evidence="4" id="KW-0165">Cleavage on pair of basic residues</keyword>
<dbReference type="RefSeq" id="XP_028283424.1">
    <property type="nucleotide sequence ID" value="XM_028427623.1"/>
</dbReference>
<dbReference type="InterPro" id="IPR000187">
    <property type="entry name" value="CRF"/>
</dbReference>
<dbReference type="InParanoid" id="A0A6P7K2I0"/>
<evidence type="ECO:0000256" key="7">
    <source>
        <dbReference type="ARBA" id="ARBA00022815"/>
    </source>
</evidence>
<reference evidence="11" key="1">
    <citation type="submission" date="2025-08" db="UniProtKB">
        <authorList>
            <consortium name="RefSeq"/>
        </authorList>
    </citation>
    <scope>IDENTIFICATION</scope>
</reference>
<dbReference type="GO" id="GO:0005179">
    <property type="term" value="F:hormone activity"/>
    <property type="evidence" value="ECO:0007669"/>
    <property type="project" value="UniProtKB-KW"/>
</dbReference>
<dbReference type="PANTHER" id="PTHR15035:SF9">
    <property type="entry name" value="CORTICOLIBERIN"/>
    <property type="match status" value="1"/>
</dbReference>
<feature type="region of interest" description="Disordered" evidence="8">
    <location>
        <begin position="134"/>
        <end position="154"/>
    </location>
</feature>
<evidence type="ECO:0000256" key="5">
    <source>
        <dbReference type="ARBA" id="ARBA00022702"/>
    </source>
</evidence>
<evidence type="ECO:0000256" key="8">
    <source>
        <dbReference type="SAM" id="MobiDB-lite"/>
    </source>
</evidence>
<organism evidence="10 11">
    <name type="scientific">Parambassis ranga</name>
    <name type="common">Indian glassy fish</name>
    <dbReference type="NCBI Taxonomy" id="210632"/>
    <lineage>
        <taxon>Eukaryota</taxon>
        <taxon>Metazoa</taxon>
        <taxon>Chordata</taxon>
        <taxon>Craniata</taxon>
        <taxon>Vertebrata</taxon>
        <taxon>Euteleostomi</taxon>
        <taxon>Actinopterygii</taxon>
        <taxon>Neopterygii</taxon>
        <taxon>Teleostei</taxon>
        <taxon>Neoteleostei</taxon>
        <taxon>Acanthomorphata</taxon>
        <taxon>Ovalentaria</taxon>
        <taxon>Ambassidae</taxon>
        <taxon>Parambassis</taxon>
    </lineage>
</organism>
<keyword evidence="6" id="KW-0732">Signal</keyword>
<keyword evidence="5" id="KW-0372">Hormone</keyword>
<dbReference type="AlphaFoldDB" id="A0A6P7K2I0"/>
<proteinExistence type="inferred from homology"/>
<name>A0A6P7K2I0_9TELE</name>
<dbReference type="GO" id="GO:0005576">
    <property type="term" value="C:extracellular region"/>
    <property type="evidence" value="ECO:0007669"/>
    <property type="project" value="UniProtKB-SubCell"/>
</dbReference>
<dbReference type="PROSITE" id="PS00511">
    <property type="entry name" value="CRF"/>
    <property type="match status" value="1"/>
</dbReference>
<evidence type="ECO:0000313" key="10">
    <source>
        <dbReference type="Proteomes" id="UP000515145"/>
    </source>
</evidence>
<keyword evidence="10" id="KW-1185">Reference proteome</keyword>
<dbReference type="Pfam" id="PF00473">
    <property type="entry name" value="CRF"/>
    <property type="match status" value="1"/>
</dbReference>
<feature type="domain" description="Corticotropin-releasing factor" evidence="9">
    <location>
        <begin position="150"/>
        <end position="189"/>
    </location>
</feature>
<keyword evidence="3" id="KW-0964">Secreted</keyword>
<dbReference type="SMART" id="SM00039">
    <property type="entry name" value="CRF"/>
    <property type="match status" value="1"/>
</dbReference>
<dbReference type="PRINTS" id="PR01612">
    <property type="entry name" value="CRFFAMILY"/>
</dbReference>
<comment type="subcellular location">
    <subcellularLocation>
        <location evidence="1">Secreted</location>
    </subcellularLocation>
</comment>